<dbReference type="PIRSF" id="PIRSF000883">
    <property type="entry name" value="Pesterase_MJ0912"/>
    <property type="match status" value="1"/>
</dbReference>
<accession>E6PID0</accession>
<dbReference type="AlphaFoldDB" id="E6PID0"/>
<dbReference type="Gene3D" id="3.60.21.10">
    <property type="match status" value="1"/>
</dbReference>
<organism evidence="2">
    <name type="scientific">mine drainage metagenome</name>
    <dbReference type="NCBI Taxonomy" id="410659"/>
    <lineage>
        <taxon>unclassified sequences</taxon>
        <taxon>metagenomes</taxon>
        <taxon>ecological metagenomes</taxon>
    </lineage>
</organism>
<name>E6PID0_9ZZZZ</name>
<dbReference type="GO" id="GO:0005737">
    <property type="term" value="C:cytoplasm"/>
    <property type="evidence" value="ECO:0007669"/>
    <property type="project" value="TreeGrafter"/>
</dbReference>
<reference evidence="2" key="1">
    <citation type="submission" date="2009-10" db="EMBL/GenBank/DDBJ databases">
        <title>Diversity of trophic interactions inside an arsenic-rich microbial ecosystem.</title>
        <authorList>
            <person name="Bertin P.N."/>
            <person name="Heinrich-Salmeron A."/>
            <person name="Pelletier E."/>
            <person name="Goulhen-Chollet F."/>
            <person name="Arsene-Ploetze F."/>
            <person name="Gallien S."/>
            <person name="Calteau A."/>
            <person name="Vallenet D."/>
            <person name="Casiot C."/>
            <person name="Chane-Woon-Ming B."/>
            <person name="Giloteaux L."/>
            <person name="Barakat M."/>
            <person name="Bonnefoy V."/>
            <person name="Bruneel O."/>
            <person name="Chandler M."/>
            <person name="Cleiss J."/>
            <person name="Duran R."/>
            <person name="Elbaz-Poulichet F."/>
            <person name="Fonknechten N."/>
            <person name="Lauga B."/>
            <person name="Mornico D."/>
            <person name="Ortet P."/>
            <person name="Schaeffer C."/>
            <person name="Siguier P."/>
            <person name="Alexander Thil Smith A."/>
            <person name="Van Dorsselaer A."/>
            <person name="Weissenbach J."/>
            <person name="Medigue C."/>
            <person name="Le Paslier D."/>
        </authorList>
    </citation>
    <scope>NUCLEOTIDE SEQUENCE</scope>
</reference>
<dbReference type="Pfam" id="PF12850">
    <property type="entry name" value="Metallophos_2"/>
    <property type="match status" value="1"/>
</dbReference>
<dbReference type="InterPro" id="IPR029052">
    <property type="entry name" value="Metallo-depent_PP-like"/>
</dbReference>
<evidence type="ECO:0000259" key="1">
    <source>
        <dbReference type="Pfam" id="PF12850"/>
    </source>
</evidence>
<dbReference type="PANTHER" id="PTHR42850:SF2">
    <property type="entry name" value="BLL5683 PROTEIN"/>
    <property type="match status" value="1"/>
</dbReference>
<dbReference type="SUPFAM" id="SSF56300">
    <property type="entry name" value="Metallo-dependent phosphatases"/>
    <property type="match status" value="1"/>
</dbReference>
<proteinExistence type="predicted"/>
<dbReference type="InterPro" id="IPR024654">
    <property type="entry name" value="Calcineurin-like_PHP_lpxH"/>
</dbReference>
<dbReference type="InterPro" id="IPR050126">
    <property type="entry name" value="Ap4A_hydrolase"/>
</dbReference>
<dbReference type="EMBL" id="CABL01000019">
    <property type="protein sequence ID" value="CBH76220.1"/>
    <property type="molecule type" value="Genomic_DNA"/>
</dbReference>
<dbReference type="CDD" id="cd00838">
    <property type="entry name" value="MPP_superfamily"/>
    <property type="match status" value="1"/>
</dbReference>
<feature type="domain" description="Calcineurin-like phosphoesterase" evidence="1">
    <location>
        <begin position="1"/>
        <end position="203"/>
    </location>
</feature>
<sequence>MRYAFISDIHSNIEALDAALSYIAPEDTVVCLGDIIGYGPNPNECIARVRERAKYVVIGNHDLAVLNGFGVERFNDAARSAVAWTREVLDPVHLEWIDTLAYELRLPEMLFVHGAPVDYFEYILDVREAATAFAATDAPVVFIGHTHIPELWSLDAEGAYGHAHVQHGGTHRLDVVGGNRYIVDVGSVGQPRDLNPEGSIAIYDDVRSEVEWVRFEYDIGATQAKIRAAGLPGYLAMRLGSGR</sequence>
<dbReference type="PANTHER" id="PTHR42850">
    <property type="entry name" value="METALLOPHOSPHOESTERASE"/>
    <property type="match status" value="1"/>
</dbReference>
<dbReference type="GO" id="GO:0016791">
    <property type="term" value="F:phosphatase activity"/>
    <property type="evidence" value="ECO:0007669"/>
    <property type="project" value="TreeGrafter"/>
</dbReference>
<dbReference type="EMBL" id="CABO01000028">
    <property type="protein sequence ID" value="CBI02071.1"/>
    <property type="molecule type" value="Genomic_DNA"/>
</dbReference>
<evidence type="ECO:0000313" key="3">
    <source>
        <dbReference type="EMBL" id="CBI02071.1"/>
    </source>
</evidence>
<gene>
    <name evidence="2" type="ORF">CARN1_0700</name>
    <name evidence="3" type="ORF">CARN4_2266</name>
</gene>
<dbReference type="InterPro" id="IPR011152">
    <property type="entry name" value="Pesterase_MJ0912"/>
</dbReference>
<comment type="caution">
    <text evidence="2">The sequence shown here is derived from an EMBL/GenBank/DDBJ whole genome shotgun (WGS) entry which is preliminary data.</text>
</comment>
<evidence type="ECO:0000313" key="2">
    <source>
        <dbReference type="EMBL" id="CBH76220.1"/>
    </source>
</evidence>
<protein>
    <recommendedName>
        <fullName evidence="1">Calcineurin-like phosphoesterase domain-containing protein</fullName>
    </recommendedName>
</protein>